<gene>
    <name evidence="2" type="ORF">EXM22_08480</name>
</gene>
<dbReference type="SUPFAM" id="SSF54001">
    <property type="entry name" value="Cysteine proteinases"/>
    <property type="match status" value="1"/>
</dbReference>
<proteinExistence type="predicted"/>
<dbReference type="Pfam" id="PF01841">
    <property type="entry name" value="Transglut_core"/>
    <property type="match status" value="1"/>
</dbReference>
<dbReference type="InterPro" id="IPR038765">
    <property type="entry name" value="Papain-like_cys_pep_sf"/>
</dbReference>
<keyword evidence="3" id="KW-1185">Reference proteome</keyword>
<dbReference type="InterPro" id="IPR013783">
    <property type="entry name" value="Ig-like_fold"/>
</dbReference>
<dbReference type="KEGG" id="ock:EXM22_08480"/>
<dbReference type="Gene3D" id="2.60.40.10">
    <property type="entry name" value="Immunoglobulins"/>
    <property type="match status" value="1"/>
</dbReference>
<evidence type="ECO:0000259" key="1">
    <source>
        <dbReference type="SMART" id="SM00460"/>
    </source>
</evidence>
<dbReference type="SMART" id="SM00460">
    <property type="entry name" value="TGc"/>
    <property type="match status" value="1"/>
</dbReference>
<dbReference type="InterPro" id="IPR002909">
    <property type="entry name" value="IPT_dom"/>
</dbReference>
<dbReference type="Proteomes" id="UP000324209">
    <property type="component" value="Chromosome"/>
</dbReference>
<dbReference type="InterPro" id="IPR014756">
    <property type="entry name" value="Ig_E-set"/>
</dbReference>
<dbReference type="PANTHER" id="PTHR33490:SF3">
    <property type="entry name" value="CONSERVED INTEGRAL MEMBRANE PROTEIN"/>
    <property type="match status" value="1"/>
</dbReference>
<organism evidence="2 3">
    <name type="scientific">Oceanispirochaeta crateris</name>
    <dbReference type="NCBI Taxonomy" id="2518645"/>
    <lineage>
        <taxon>Bacteria</taxon>
        <taxon>Pseudomonadati</taxon>
        <taxon>Spirochaetota</taxon>
        <taxon>Spirochaetia</taxon>
        <taxon>Spirochaetales</taxon>
        <taxon>Spirochaetaceae</taxon>
        <taxon>Oceanispirochaeta</taxon>
    </lineage>
</organism>
<dbReference type="Gene3D" id="3.10.620.30">
    <property type="match status" value="1"/>
</dbReference>
<dbReference type="PANTHER" id="PTHR33490">
    <property type="entry name" value="BLR5614 PROTEIN-RELATED"/>
    <property type="match status" value="1"/>
</dbReference>
<evidence type="ECO:0000313" key="2">
    <source>
        <dbReference type="EMBL" id="QEN08018.1"/>
    </source>
</evidence>
<reference evidence="2 3" key="1">
    <citation type="submission" date="2019-02" db="EMBL/GenBank/DDBJ databases">
        <title>Complete Genome Sequence and Methylome Analysis of free living Spirochaetas.</title>
        <authorList>
            <person name="Fomenkov A."/>
            <person name="Dubinina G."/>
            <person name="Leshcheva N."/>
            <person name="Mikheeva N."/>
            <person name="Grabovich M."/>
            <person name="Vincze T."/>
            <person name="Roberts R.J."/>
        </authorList>
    </citation>
    <scope>NUCLEOTIDE SEQUENCE [LARGE SCALE GENOMIC DNA]</scope>
    <source>
        <strain evidence="2 3">K2</strain>
    </source>
</reference>
<name>A0A5C1QL09_9SPIO</name>
<dbReference type="Pfam" id="PF01833">
    <property type="entry name" value="TIG"/>
    <property type="match status" value="1"/>
</dbReference>
<feature type="domain" description="Transglutaminase-like" evidence="1">
    <location>
        <begin position="393"/>
        <end position="456"/>
    </location>
</feature>
<dbReference type="AlphaFoldDB" id="A0A5C1QL09"/>
<evidence type="ECO:0000313" key="3">
    <source>
        <dbReference type="Proteomes" id="UP000324209"/>
    </source>
</evidence>
<accession>A0A5C1QL09</accession>
<dbReference type="EMBL" id="CP036150">
    <property type="protein sequence ID" value="QEN08018.1"/>
    <property type="molecule type" value="Genomic_DNA"/>
</dbReference>
<dbReference type="SUPFAM" id="SSF81296">
    <property type="entry name" value="E set domains"/>
    <property type="match status" value="1"/>
</dbReference>
<sequence length="537" mass="59561">MNKKILINHFIPGALFALIVLLYAASLSVSRTQPVIFSIEPSRVSPGDLIVLNGQHFGANRGKSRVFLDKSPLTASFIESWSEDTLKVRVPPINSSGLISVETTGGRSNGALFILSERVPDLSSGAFLPGKPYLAGINDRSFFPGDLVILKGDKMGMRKKNSRILVSLSGEAPESVLDLPDEEHFLGVPESHIYSWEDDVVSFFLPEQAQSGPLYLHTASGYSNPVRIDVLSKAELVLGESQNIKIQQDVDISHIAAFPGNALALRIPEIQLNPGQQILALDSSYGTDDSLLILNELESGEKRQLRRVYELELRDLRYELDGNEIPHGYKNQSMLEPWLEDTAELPSSDFRRTALAVIKREVNPYKKAELLFDYVVWKMEPDLENPARDPDQWLQTRKTDSLGYASLLVSLSRSVEIPSRIVSGIWLPPDGSTGITHHWVEVYLPEFGWFPADPAAADGVLAPWLGEEESLAGWGALDAGHIAFSKGKQEYMPLYDKSRLNALCDYSRQSLYAEWLGNLDSCSIIYKDIAIIPLGLN</sequence>
<dbReference type="InterPro" id="IPR002931">
    <property type="entry name" value="Transglutaminase-like"/>
</dbReference>
<dbReference type="OrthoDB" id="9787782at2"/>
<protein>
    <recommendedName>
        <fullName evidence="1">Transglutaminase-like domain-containing protein</fullName>
    </recommendedName>
</protein>
<dbReference type="RefSeq" id="WP_149486098.1">
    <property type="nucleotide sequence ID" value="NZ_CP036150.1"/>
</dbReference>